<dbReference type="EMBL" id="RDQH01000331">
    <property type="protein sequence ID" value="RXH98376.1"/>
    <property type="molecule type" value="Genomic_DNA"/>
</dbReference>
<sequence>MMLNLCVLVIWERKKDGKAELFHLLPQISRALSQARTLASASESESLCFPLMIVVSFELSVFGAWWIPASSAAVKP</sequence>
<accession>A0A498JTK4</accession>
<organism evidence="1 2">
    <name type="scientific">Malus domestica</name>
    <name type="common">Apple</name>
    <name type="synonym">Pyrus malus</name>
    <dbReference type="NCBI Taxonomy" id="3750"/>
    <lineage>
        <taxon>Eukaryota</taxon>
        <taxon>Viridiplantae</taxon>
        <taxon>Streptophyta</taxon>
        <taxon>Embryophyta</taxon>
        <taxon>Tracheophyta</taxon>
        <taxon>Spermatophyta</taxon>
        <taxon>Magnoliopsida</taxon>
        <taxon>eudicotyledons</taxon>
        <taxon>Gunneridae</taxon>
        <taxon>Pentapetalae</taxon>
        <taxon>rosids</taxon>
        <taxon>fabids</taxon>
        <taxon>Rosales</taxon>
        <taxon>Rosaceae</taxon>
        <taxon>Amygdaloideae</taxon>
        <taxon>Maleae</taxon>
        <taxon>Malus</taxon>
    </lineage>
</organism>
<name>A0A498JTK4_MALDO</name>
<dbReference type="Proteomes" id="UP000290289">
    <property type="component" value="Chromosome 5"/>
</dbReference>
<evidence type="ECO:0000313" key="1">
    <source>
        <dbReference type="EMBL" id="RXH98376.1"/>
    </source>
</evidence>
<reference evidence="1 2" key="1">
    <citation type="submission" date="2018-10" db="EMBL/GenBank/DDBJ databases">
        <title>A high-quality apple genome assembly.</title>
        <authorList>
            <person name="Hu J."/>
        </authorList>
    </citation>
    <scope>NUCLEOTIDE SEQUENCE [LARGE SCALE GENOMIC DNA]</scope>
    <source>
        <strain evidence="2">cv. HFTH1</strain>
        <tissue evidence="1">Young leaf</tissue>
    </source>
</reference>
<comment type="caution">
    <text evidence="1">The sequence shown here is derived from an EMBL/GenBank/DDBJ whole genome shotgun (WGS) entry which is preliminary data.</text>
</comment>
<dbReference type="AlphaFoldDB" id="A0A498JTK4"/>
<gene>
    <name evidence="1" type="ORF">DVH24_010701</name>
</gene>
<keyword evidence="2" id="KW-1185">Reference proteome</keyword>
<proteinExistence type="predicted"/>
<protein>
    <submittedName>
        <fullName evidence="1">Uncharacterized protein</fullName>
    </submittedName>
</protein>
<evidence type="ECO:0000313" key="2">
    <source>
        <dbReference type="Proteomes" id="UP000290289"/>
    </source>
</evidence>